<evidence type="ECO:0008006" key="3">
    <source>
        <dbReference type="Google" id="ProtNLM"/>
    </source>
</evidence>
<gene>
    <name evidence="1" type="ORF">EHQ90_10415</name>
</gene>
<evidence type="ECO:0000313" key="1">
    <source>
        <dbReference type="EMBL" id="TGM14887.1"/>
    </source>
</evidence>
<organism evidence="1 2">
    <name type="scientific">Leptospira stimsonii</name>
    <dbReference type="NCBI Taxonomy" id="2202203"/>
    <lineage>
        <taxon>Bacteria</taxon>
        <taxon>Pseudomonadati</taxon>
        <taxon>Spirochaetota</taxon>
        <taxon>Spirochaetia</taxon>
        <taxon>Leptospirales</taxon>
        <taxon>Leptospiraceae</taxon>
        <taxon>Leptospira</taxon>
    </lineage>
</organism>
<accession>A0ABY2N320</accession>
<dbReference type="NCBIfam" id="NF047480">
    <property type="entry name" value="Lepto_Lp29"/>
    <property type="match status" value="1"/>
</dbReference>
<reference evidence="2" key="1">
    <citation type="journal article" date="2019" name="PLoS Negl. Trop. Dis.">
        <title>Revisiting the worldwide diversity of Leptospira species in the environment.</title>
        <authorList>
            <person name="Vincent A.T."/>
            <person name="Schiettekatte O."/>
            <person name="Bourhy P."/>
            <person name="Veyrier F.J."/>
            <person name="Picardeau M."/>
        </authorList>
    </citation>
    <scope>NUCLEOTIDE SEQUENCE [LARGE SCALE GENOMIC DNA]</scope>
    <source>
        <strain evidence="2">201702407</strain>
    </source>
</reference>
<keyword evidence="2" id="KW-1185">Reference proteome</keyword>
<dbReference type="EMBL" id="RQGT01000071">
    <property type="protein sequence ID" value="TGM14887.1"/>
    <property type="molecule type" value="Genomic_DNA"/>
</dbReference>
<sequence>MKYKGQFVLFKLVLLLFFNNCYSYFAINQNESPHKDNQPIDSKKVIALIGFNDYEYVQRLFFPNEPKNEIAKILLRPKWGYRPAKRLASLSRSNKDFLQAFGIGKSLEEMKFRDYYPKTIDFHMLANHKFIEKEFADRTLQADMLYDLIFKSKYLRFQKEEIDYYVVAINSEPFQKSTLFGRSSIALSLIPSILTLTFLPIVDHQVSYTKFLIYGKNLELLDELEIENSYFVFHSFWKKENHACFVYGGLPITSRLQAPCIWEKNLEAGRDFVSEFLKEEMSLSEN</sequence>
<comment type="caution">
    <text evidence="1">The sequence shown here is derived from an EMBL/GenBank/DDBJ whole genome shotgun (WGS) entry which is preliminary data.</text>
</comment>
<dbReference type="RefSeq" id="WP_135685088.1">
    <property type="nucleotide sequence ID" value="NZ_RQEQ01000002.1"/>
</dbReference>
<protein>
    <recommendedName>
        <fullName evidence="3">Lipoprotein</fullName>
    </recommendedName>
</protein>
<evidence type="ECO:0000313" key="2">
    <source>
        <dbReference type="Proteomes" id="UP000297422"/>
    </source>
</evidence>
<dbReference type="Proteomes" id="UP000297422">
    <property type="component" value="Unassembled WGS sequence"/>
</dbReference>
<proteinExistence type="predicted"/>
<name>A0ABY2N320_9LEPT</name>